<accession>A0A8J2UMS2</accession>
<comment type="caution">
    <text evidence="8">The sequence shown here is derived from an EMBL/GenBank/DDBJ whole genome shotgun (WGS) entry which is preliminary data.</text>
</comment>
<evidence type="ECO:0000256" key="1">
    <source>
        <dbReference type="ARBA" id="ARBA00004533"/>
    </source>
</evidence>
<dbReference type="GO" id="GO:0016746">
    <property type="term" value="F:acyltransferase activity"/>
    <property type="evidence" value="ECO:0007669"/>
    <property type="project" value="UniProtKB-KW"/>
</dbReference>
<gene>
    <name evidence="8" type="ORF">GCM10007205_15550</name>
</gene>
<evidence type="ECO:0000256" key="7">
    <source>
        <dbReference type="SAM" id="MobiDB-lite"/>
    </source>
</evidence>
<comment type="subcellular location">
    <subcellularLocation>
        <location evidence="1">Cell inner membrane</location>
    </subcellularLocation>
</comment>
<sequence>MTNMQLDSSDSKRVAPAKPVSQADAGPQDAAAQDWTARKERGCLAALRVMAWIARTFGRTASRLVLYPVTLYYVLTATDACRASRAYLSRVHGRPARWREVFGHVHAFASVVLDRVYFLLGHGEKFDIRVVSDAYMESDVAEREEGVFLMGAHMGSFEVVRMISRKHDSLKLVLLMYEENARKIGALLSAINPDAQQEIVPLGNLSAMLTVKDRLAQGALVGVLADRSLGQEKISMLPFLGVPAPFAQGPFRMAAMMRRPVYLMMGLYLGGNRYDIHIERIADFTDAPDGTRRNREEQVNAAMAHYVSRLEHFARLAPFNWFNFYDFWQGNDR</sequence>
<dbReference type="GO" id="GO:0005886">
    <property type="term" value="C:plasma membrane"/>
    <property type="evidence" value="ECO:0007669"/>
    <property type="project" value="UniProtKB-SubCell"/>
</dbReference>
<dbReference type="Proteomes" id="UP000620266">
    <property type="component" value="Unassembled WGS sequence"/>
</dbReference>
<dbReference type="InterPro" id="IPR004960">
    <property type="entry name" value="LipA_acyltrans"/>
</dbReference>
<name>A0A8J2UMS2_9BURK</name>
<reference evidence="8" key="1">
    <citation type="journal article" date="2014" name="Int. J. Syst. Evol. Microbiol.">
        <title>Complete genome sequence of Corynebacterium casei LMG S-19264T (=DSM 44701T), isolated from a smear-ripened cheese.</title>
        <authorList>
            <consortium name="US DOE Joint Genome Institute (JGI-PGF)"/>
            <person name="Walter F."/>
            <person name="Albersmeier A."/>
            <person name="Kalinowski J."/>
            <person name="Ruckert C."/>
        </authorList>
    </citation>
    <scope>NUCLEOTIDE SEQUENCE</scope>
    <source>
        <strain evidence="8">CCM 7086</strain>
    </source>
</reference>
<dbReference type="PIRSF" id="PIRSF028561">
    <property type="entry name" value="Ac_Trasf"/>
    <property type="match status" value="1"/>
</dbReference>
<dbReference type="Pfam" id="PF03279">
    <property type="entry name" value="Lip_A_acyltrans"/>
    <property type="match status" value="1"/>
</dbReference>
<dbReference type="EMBL" id="BMCG01000003">
    <property type="protein sequence ID" value="GGC07268.1"/>
    <property type="molecule type" value="Genomic_DNA"/>
</dbReference>
<keyword evidence="3" id="KW-0997">Cell inner membrane</keyword>
<feature type="compositionally biased region" description="Low complexity" evidence="7">
    <location>
        <begin position="22"/>
        <end position="32"/>
    </location>
</feature>
<dbReference type="RefSeq" id="WP_229728934.1">
    <property type="nucleotide sequence ID" value="NZ_BMCG01000003.1"/>
</dbReference>
<dbReference type="CDD" id="cd07984">
    <property type="entry name" value="LPLAT_LABLAT-like"/>
    <property type="match status" value="1"/>
</dbReference>
<protein>
    <submittedName>
        <fullName evidence="8">Acyltransferase</fullName>
    </submittedName>
</protein>
<dbReference type="PANTHER" id="PTHR30606">
    <property type="entry name" value="LIPID A BIOSYNTHESIS LAUROYL ACYLTRANSFERASE"/>
    <property type="match status" value="1"/>
</dbReference>
<evidence type="ECO:0000256" key="3">
    <source>
        <dbReference type="ARBA" id="ARBA00022519"/>
    </source>
</evidence>
<dbReference type="InterPro" id="IPR014548">
    <property type="entry name" value="Ac_Trasf"/>
</dbReference>
<reference evidence="8" key="2">
    <citation type="submission" date="2020-09" db="EMBL/GenBank/DDBJ databases">
        <authorList>
            <person name="Sun Q."/>
            <person name="Sedlacek I."/>
        </authorList>
    </citation>
    <scope>NUCLEOTIDE SEQUENCE</scope>
    <source>
        <strain evidence="8">CCM 7086</strain>
    </source>
</reference>
<evidence type="ECO:0000313" key="8">
    <source>
        <dbReference type="EMBL" id="GGC07268.1"/>
    </source>
</evidence>
<evidence type="ECO:0000256" key="6">
    <source>
        <dbReference type="ARBA" id="ARBA00023315"/>
    </source>
</evidence>
<evidence type="ECO:0000256" key="4">
    <source>
        <dbReference type="ARBA" id="ARBA00022679"/>
    </source>
</evidence>
<evidence type="ECO:0000313" key="9">
    <source>
        <dbReference type="Proteomes" id="UP000620266"/>
    </source>
</evidence>
<proteinExistence type="predicted"/>
<keyword evidence="4" id="KW-0808">Transferase</keyword>
<dbReference type="AlphaFoldDB" id="A0A8J2UMS2"/>
<feature type="region of interest" description="Disordered" evidence="7">
    <location>
        <begin position="1"/>
        <end position="32"/>
    </location>
</feature>
<keyword evidence="2" id="KW-1003">Cell membrane</keyword>
<organism evidence="8 9">
    <name type="scientific">Oxalicibacterium flavum</name>
    <dbReference type="NCBI Taxonomy" id="179467"/>
    <lineage>
        <taxon>Bacteria</taxon>
        <taxon>Pseudomonadati</taxon>
        <taxon>Pseudomonadota</taxon>
        <taxon>Betaproteobacteria</taxon>
        <taxon>Burkholderiales</taxon>
        <taxon>Oxalobacteraceae</taxon>
        <taxon>Oxalicibacterium</taxon>
    </lineage>
</organism>
<dbReference type="PANTHER" id="PTHR30606:SF9">
    <property type="entry name" value="LIPID A BIOSYNTHESIS LAUROYLTRANSFERASE"/>
    <property type="match status" value="1"/>
</dbReference>
<dbReference type="GO" id="GO:0009247">
    <property type="term" value="P:glycolipid biosynthetic process"/>
    <property type="evidence" value="ECO:0007669"/>
    <property type="project" value="UniProtKB-ARBA"/>
</dbReference>
<keyword evidence="9" id="KW-1185">Reference proteome</keyword>
<keyword evidence="5" id="KW-0472">Membrane</keyword>
<keyword evidence="6 8" id="KW-0012">Acyltransferase</keyword>
<evidence type="ECO:0000256" key="5">
    <source>
        <dbReference type="ARBA" id="ARBA00023136"/>
    </source>
</evidence>
<evidence type="ECO:0000256" key="2">
    <source>
        <dbReference type="ARBA" id="ARBA00022475"/>
    </source>
</evidence>